<dbReference type="AlphaFoldDB" id="A0A1U7HI88"/>
<keyword evidence="4 5" id="KW-0472">Membrane</keyword>
<dbReference type="InterPro" id="IPR006603">
    <property type="entry name" value="PQ-loop_rpt"/>
</dbReference>
<keyword evidence="3 5" id="KW-1133">Transmembrane helix</keyword>
<dbReference type="STRING" id="1921803.NIES593_10225"/>
<evidence type="ECO:0000256" key="3">
    <source>
        <dbReference type="ARBA" id="ARBA00022989"/>
    </source>
</evidence>
<feature type="transmembrane region" description="Helical" evidence="5">
    <location>
        <begin position="34"/>
        <end position="53"/>
    </location>
</feature>
<dbReference type="Pfam" id="PF04193">
    <property type="entry name" value="PQ-loop"/>
    <property type="match status" value="1"/>
</dbReference>
<feature type="transmembrane region" description="Helical" evidence="5">
    <location>
        <begin position="60"/>
        <end position="81"/>
    </location>
</feature>
<comment type="caution">
    <text evidence="6">The sequence shown here is derived from an EMBL/GenBank/DDBJ whole genome shotgun (WGS) entry which is preliminary data.</text>
</comment>
<name>A0A1U7HI88_9CYAN</name>
<reference evidence="6 7" key="1">
    <citation type="submission" date="2016-11" db="EMBL/GenBank/DDBJ databases">
        <title>Draft Genome Sequences of Nine Cyanobacterial Strains from Diverse Habitats.</title>
        <authorList>
            <person name="Zhu T."/>
            <person name="Hou S."/>
            <person name="Lu X."/>
            <person name="Hess W.R."/>
        </authorList>
    </citation>
    <scope>NUCLEOTIDE SEQUENCE [LARGE SCALE GENOMIC DNA]</scope>
    <source>
        <strain evidence="6 7">NIES-593</strain>
    </source>
</reference>
<gene>
    <name evidence="6" type="ORF">NIES593_10225</name>
</gene>
<evidence type="ECO:0000256" key="5">
    <source>
        <dbReference type="SAM" id="Phobius"/>
    </source>
</evidence>
<keyword evidence="2 5" id="KW-0812">Transmembrane</keyword>
<dbReference type="Gene3D" id="1.20.1280.290">
    <property type="match status" value="1"/>
</dbReference>
<evidence type="ECO:0000256" key="4">
    <source>
        <dbReference type="ARBA" id="ARBA00023136"/>
    </source>
</evidence>
<dbReference type="SMART" id="SM00679">
    <property type="entry name" value="CTNS"/>
    <property type="match status" value="1"/>
</dbReference>
<evidence type="ECO:0000313" key="6">
    <source>
        <dbReference type="EMBL" id="OKH23303.1"/>
    </source>
</evidence>
<proteinExistence type="predicted"/>
<dbReference type="GO" id="GO:0051119">
    <property type="term" value="F:sugar transmembrane transporter activity"/>
    <property type="evidence" value="ECO:0007669"/>
    <property type="project" value="InterPro"/>
</dbReference>
<evidence type="ECO:0008006" key="8">
    <source>
        <dbReference type="Google" id="ProtNLM"/>
    </source>
</evidence>
<dbReference type="Proteomes" id="UP000186868">
    <property type="component" value="Unassembled WGS sequence"/>
</dbReference>
<dbReference type="GO" id="GO:0016020">
    <property type="term" value="C:membrane"/>
    <property type="evidence" value="ECO:0007669"/>
    <property type="project" value="UniProtKB-SubCell"/>
</dbReference>
<dbReference type="EMBL" id="MRCB01000010">
    <property type="protein sequence ID" value="OKH23303.1"/>
    <property type="molecule type" value="Genomic_DNA"/>
</dbReference>
<sequence length="87" mass="9693">MDFITLLGLIAGILTTLAYLPQAIKTWQSKSADDISWSMLIILSVGIVLWLVYGVSIRNIPLIVANVVTFFLTSIILVLKIRYKNVV</sequence>
<comment type="subcellular location">
    <subcellularLocation>
        <location evidence="1">Membrane</location>
        <topology evidence="1">Multi-pass membrane protein</topology>
    </subcellularLocation>
</comment>
<dbReference type="InterPro" id="IPR047662">
    <property type="entry name" value="SemiSWEET"/>
</dbReference>
<organism evidence="6 7">
    <name type="scientific">Hydrococcus rivularis NIES-593</name>
    <dbReference type="NCBI Taxonomy" id="1921803"/>
    <lineage>
        <taxon>Bacteria</taxon>
        <taxon>Bacillati</taxon>
        <taxon>Cyanobacteriota</taxon>
        <taxon>Cyanophyceae</taxon>
        <taxon>Pleurocapsales</taxon>
        <taxon>Hydrococcaceae</taxon>
        <taxon>Hydrococcus</taxon>
    </lineage>
</organism>
<dbReference type="NCBIfam" id="NF037968">
    <property type="entry name" value="SemiSWEET_2"/>
    <property type="match status" value="1"/>
</dbReference>
<accession>A0A1U7HI88</accession>
<keyword evidence="7" id="KW-1185">Reference proteome</keyword>
<protein>
    <recommendedName>
        <fullName evidence="8">Lipid A biosynthesis N-terminal domain-containing protein</fullName>
    </recommendedName>
</protein>
<evidence type="ECO:0000256" key="2">
    <source>
        <dbReference type="ARBA" id="ARBA00022692"/>
    </source>
</evidence>
<evidence type="ECO:0000256" key="1">
    <source>
        <dbReference type="ARBA" id="ARBA00004141"/>
    </source>
</evidence>
<evidence type="ECO:0000313" key="7">
    <source>
        <dbReference type="Proteomes" id="UP000186868"/>
    </source>
</evidence>